<dbReference type="OrthoDB" id="71825at2"/>
<dbReference type="Proteomes" id="UP000240317">
    <property type="component" value="Unassembled WGS sequence"/>
</dbReference>
<name>A0A2T3WD93_9DEIO</name>
<dbReference type="AlphaFoldDB" id="A0A2T3WD93"/>
<dbReference type="InterPro" id="IPR032710">
    <property type="entry name" value="NTF2-like_dom_sf"/>
</dbReference>
<dbReference type="SUPFAM" id="SSF54427">
    <property type="entry name" value="NTF2-like"/>
    <property type="match status" value="1"/>
</dbReference>
<proteinExistence type="predicted"/>
<sequence>MAQTRVVTVSRPIATRDELRAMIEQAGAWGWPLATFQEEVGVRLDGDTAYVTTFCWAHPGTTLARVWNELQVERALASAACSAPSG</sequence>
<reference evidence="1 2" key="1">
    <citation type="submission" date="2018-03" db="EMBL/GenBank/DDBJ databases">
        <title>Draft genome of Deinococcus sp. OD32.</title>
        <authorList>
            <person name="Wang X.-P."/>
            <person name="Du Z.-J."/>
        </authorList>
    </citation>
    <scope>NUCLEOTIDE SEQUENCE [LARGE SCALE GENOMIC DNA]</scope>
    <source>
        <strain evidence="1 2">OD32</strain>
    </source>
</reference>
<evidence type="ECO:0000313" key="1">
    <source>
        <dbReference type="EMBL" id="PTA69869.1"/>
    </source>
</evidence>
<keyword evidence="2" id="KW-1185">Reference proteome</keyword>
<accession>A0A2T3WD93</accession>
<dbReference type="EMBL" id="PYSV01000001">
    <property type="protein sequence ID" value="PTA69869.1"/>
    <property type="molecule type" value="Genomic_DNA"/>
</dbReference>
<gene>
    <name evidence="1" type="ORF">C8263_00950</name>
</gene>
<organism evidence="1 2">
    <name type="scientific">Deinococcus arcticus</name>
    <dbReference type="NCBI Taxonomy" id="2136176"/>
    <lineage>
        <taxon>Bacteria</taxon>
        <taxon>Thermotogati</taxon>
        <taxon>Deinococcota</taxon>
        <taxon>Deinococci</taxon>
        <taxon>Deinococcales</taxon>
        <taxon>Deinococcaceae</taxon>
        <taxon>Deinococcus</taxon>
    </lineage>
</organism>
<evidence type="ECO:0000313" key="2">
    <source>
        <dbReference type="Proteomes" id="UP000240317"/>
    </source>
</evidence>
<comment type="caution">
    <text evidence="1">The sequence shown here is derived from an EMBL/GenBank/DDBJ whole genome shotgun (WGS) entry which is preliminary data.</text>
</comment>
<protein>
    <submittedName>
        <fullName evidence="1">Uncharacterized protein</fullName>
    </submittedName>
</protein>